<dbReference type="InterPro" id="IPR013083">
    <property type="entry name" value="Znf_RING/FYVE/PHD"/>
</dbReference>
<protein>
    <submittedName>
        <fullName evidence="8">Ultraviolet-B receptor UVR8-like</fullName>
    </submittedName>
</protein>
<feature type="repeat" description="RCC1" evidence="6">
    <location>
        <begin position="397"/>
        <end position="449"/>
    </location>
</feature>
<dbReference type="SUPFAM" id="SSF50729">
    <property type="entry name" value="PH domain-like"/>
    <property type="match status" value="1"/>
</dbReference>
<feature type="domain" description="FYVE-type" evidence="7">
    <location>
        <begin position="570"/>
        <end position="630"/>
    </location>
</feature>
<keyword evidence="8" id="KW-0675">Receptor</keyword>
<dbReference type="SUPFAM" id="SSF57903">
    <property type="entry name" value="FYVE/PHD zinc finger"/>
    <property type="match status" value="1"/>
</dbReference>
<dbReference type="PROSITE" id="PS00626">
    <property type="entry name" value="RCC1_2"/>
    <property type="match status" value="1"/>
</dbReference>
<dbReference type="PRINTS" id="PR00633">
    <property type="entry name" value="RCCNDNSATION"/>
</dbReference>
<gene>
    <name evidence="8" type="ORF">LOD99_2828</name>
</gene>
<dbReference type="InterPro" id="IPR009091">
    <property type="entry name" value="RCC1/BLIP-II"/>
</dbReference>
<comment type="caution">
    <text evidence="8">The sequence shown here is derived from an EMBL/GenBank/DDBJ whole genome shotgun (WGS) entry which is preliminary data.</text>
</comment>
<keyword evidence="2" id="KW-0677">Repeat</keyword>
<dbReference type="InterPro" id="IPR000306">
    <property type="entry name" value="Znf_FYVE"/>
</dbReference>
<keyword evidence="1" id="KW-0479">Metal-binding</keyword>
<dbReference type="InterPro" id="IPR051210">
    <property type="entry name" value="Ub_ligase/GEF_domain"/>
</dbReference>
<dbReference type="Pfam" id="PF01363">
    <property type="entry name" value="FYVE"/>
    <property type="match status" value="1"/>
</dbReference>
<feature type="repeat" description="RCC1" evidence="6">
    <location>
        <begin position="284"/>
        <end position="337"/>
    </location>
</feature>
<feature type="repeat" description="RCC1" evidence="6">
    <location>
        <begin position="231"/>
        <end position="283"/>
    </location>
</feature>
<keyword evidence="4" id="KW-0862">Zinc</keyword>
<dbReference type="SMART" id="SM00064">
    <property type="entry name" value="FYVE"/>
    <property type="match status" value="1"/>
</dbReference>
<evidence type="ECO:0000256" key="5">
    <source>
        <dbReference type="PROSITE-ProRule" id="PRU00091"/>
    </source>
</evidence>
<dbReference type="SUPFAM" id="SSF50985">
    <property type="entry name" value="RCC1/BLIP-II"/>
    <property type="match status" value="1"/>
</dbReference>
<feature type="repeat" description="RCC1" evidence="6">
    <location>
        <begin position="514"/>
        <end position="565"/>
    </location>
</feature>
<evidence type="ECO:0000256" key="3">
    <source>
        <dbReference type="ARBA" id="ARBA00022771"/>
    </source>
</evidence>
<dbReference type="EMBL" id="JAKMXF010000221">
    <property type="protein sequence ID" value="KAI6654950.1"/>
    <property type="molecule type" value="Genomic_DNA"/>
</dbReference>
<dbReference type="InterPro" id="IPR011011">
    <property type="entry name" value="Znf_FYVE_PHD"/>
</dbReference>
<feature type="repeat" description="RCC1" evidence="6">
    <location>
        <begin position="338"/>
        <end position="396"/>
    </location>
</feature>
<organism evidence="8 9">
    <name type="scientific">Oopsacas minuta</name>
    <dbReference type="NCBI Taxonomy" id="111878"/>
    <lineage>
        <taxon>Eukaryota</taxon>
        <taxon>Metazoa</taxon>
        <taxon>Porifera</taxon>
        <taxon>Hexactinellida</taxon>
        <taxon>Hexasterophora</taxon>
        <taxon>Lyssacinosida</taxon>
        <taxon>Leucopsacidae</taxon>
        <taxon>Oopsacas</taxon>
    </lineage>
</organism>
<evidence type="ECO:0000259" key="7">
    <source>
        <dbReference type="PROSITE" id="PS50178"/>
    </source>
</evidence>
<evidence type="ECO:0000256" key="2">
    <source>
        <dbReference type="ARBA" id="ARBA00022737"/>
    </source>
</evidence>
<accession>A0AAV7K2E8</accession>
<dbReference type="Gene3D" id="2.130.10.30">
    <property type="entry name" value="Regulator of chromosome condensation 1/beta-lactamase-inhibitor protein II"/>
    <property type="match status" value="2"/>
</dbReference>
<dbReference type="GO" id="GO:0008270">
    <property type="term" value="F:zinc ion binding"/>
    <property type="evidence" value="ECO:0007669"/>
    <property type="project" value="UniProtKB-KW"/>
</dbReference>
<evidence type="ECO:0000256" key="6">
    <source>
        <dbReference type="PROSITE-ProRule" id="PRU00235"/>
    </source>
</evidence>
<dbReference type="Gene3D" id="3.30.40.10">
    <property type="entry name" value="Zinc/RING finger domain, C3HC4 (zinc finger)"/>
    <property type="match status" value="1"/>
</dbReference>
<dbReference type="Pfam" id="PF16457">
    <property type="entry name" value="PH_12"/>
    <property type="match status" value="1"/>
</dbReference>
<name>A0AAV7K2E8_9METZ</name>
<dbReference type="PROSITE" id="PS50012">
    <property type="entry name" value="RCC1_3"/>
    <property type="match status" value="6"/>
</dbReference>
<sequence length="636" mass="69671">MSTETSTSSNTSEDIVLSIAHLTMGCTLLKAGRSGRPHYRRFQLSADLTKISWESPRKGETGACVYIKDIRKLVKGQDTAIFRATPVQGYEAFSFSLIYDTAGVGERSLDVVCTERAEYDTWMVSLDALMNGFSDTEAVNACHGIVYKKSKTIRSNKKGLEIEFGALGGARVTRQDDSCDVYTWGRGWRGMLGHGEETDELEPKILDPLLTKDITQLALSRTFSIALSTQGEVFSWGSGKYGRLGHGNLRDRFLPLMIGFPLRGMDVTYISCGEYHAAVVLDSGEVFTWGRAGNRLGYTSEEGRQTHPRPVEALGRRKLKVTMSSCGQDYTLALDETGTIYSFGDNEYGQLGAGAEPGTSPPKLPDDDVAICQVFTDIVAVKVVTGAYHSLLMSESGIIASWGRGDGGQLGHGDTLHLGSARPIEFFTSDDPVRDIACGDAHSLVLTDTGRIYTCGVKLCVIGEDYPDLHEYQSISPSRVGTGFKQVQLNNVVLSTIRQVSSGSNFSAALTESKRVVTWGQNQNGQLGHRDTNNRSKPNVLESLTDKAVETLYCGGNHMACTVLHSWVPDREANHCMLCNVGFTMVRRRHHCRKCGGIYCGNCTSQKFPLLDLGFSNPVRVCDRCYKKLNDDVINA</sequence>
<dbReference type="InterPro" id="IPR011993">
    <property type="entry name" value="PH-like_dom_sf"/>
</dbReference>
<dbReference type="Gene3D" id="2.30.29.30">
    <property type="entry name" value="Pleckstrin-homology domain (PH domain)/Phosphotyrosine-binding domain (PTB)"/>
    <property type="match status" value="1"/>
</dbReference>
<evidence type="ECO:0000256" key="4">
    <source>
        <dbReference type="ARBA" id="ARBA00022833"/>
    </source>
</evidence>
<evidence type="ECO:0000313" key="8">
    <source>
        <dbReference type="EMBL" id="KAI6654950.1"/>
    </source>
</evidence>
<feature type="repeat" description="RCC1" evidence="6">
    <location>
        <begin position="179"/>
        <end position="230"/>
    </location>
</feature>
<dbReference type="InterPro" id="IPR001849">
    <property type="entry name" value="PH_domain"/>
</dbReference>
<dbReference type="CDD" id="cd13365">
    <property type="entry name" value="PH_PLC_plant-like"/>
    <property type="match status" value="1"/>
</dbReference>
<keyword evidence="9" id="KW-1185">Reference proteome</keyword>
<reference evidence="8 9" key="1">
    <citation type="journal article" date="2023" name="BMC Biol.">
        <title>The compact genome of the sponge Oopsacas minuta (Hexactinellida) is lacking key metazoan core genes.</title>
        <authorList>
            <person name="Santini S."/>
            <person name="Schenkelaars Q."/>
            <person name="Jourda C."/>
            <person name="Duchesne M."/>
            <person name="Belahbib H."/>
            <person name="Rocher C."/>
            <person name="Selva M."/>
            <person name="Riesgo A."/>
            <person name="Vervoort M."/>
            <person name="Leys S.P."/>
            <person name="Kodjabachian L."/>
            <person name="Le Bivic A."/>
            <person name="Borchiellini C."/>
            <person name="Claverie J.M."/>
            <person name="Renard E."/>
        </authorList>
    </citation>
    <scope>NUCLEOTIDE SEQUENCE [LARGE SCALE GENOMIC DNA]</scope>
    <source>
        <strain evidence="8">SPO-2</strain>
    </source>
</reference>
<evidence type="ECO:0000256" key="1">
    <source>
        <dbReference type="ARBA" id="ARBA00022723"/>
    </source>
</evidence>
<dbReference type="Pfam" id="PF00415">
    <property type="entry name" value="RCC1"/>
    <property type="match status" value="1"/>
</dbReference>
<dbReference type="Pfam" id="PF25390">
    <property type="entry name" value="WD40_RLD"/>
    <property type="match status" value="1"/>
</dbReference>
<keyword evidence="3 5" id="KW-0863">Zinc-finger</keyword>
<proteinExistence type="predicted"/>
<dbReference type="InterPro" id="IPR058923">
    <property type="entry name" value="RCC1-like_dom"/>
</dbReference>
<evidence type="ECO:0000313" key="9">
    <source>
        <dbReference type="Proteomes" id="UP001165289"/>
    </source>
</evidence>
<dbReference type="InterPro" id="IPR000408">
    <property type="entry name" value="Reg_chr_condens"/>
</dbReference>
<dbReference type="PROSITE" id="PS50178">
    <property type="entry name" value="ZF_FYVE"/>
    <property type="match status" value="1"/>
</dbReference>
<dbReference type="PANTHER" id="PTHR22870:SF466">
    <property type="entry name" value="ANKYRIN REPEAT-CONTAINING PROTEIN"/>
    <property type="match status" value="1"/>
</dbReference>
<dbReference type="AlphaFoldDB" id="A0AAV7K2E8"/>
<dbReference type="InterPro" id="IPR017455">
    <property type="entry name" value="Znf_FYVE-rel"/>
</dbReference>
<dbReference type="PANTHER" id="PTHR22870">
    <property type="entry name" value="REGULATOR OF CHROMOSOME CONDENSATION"/>
    <property type="match status" value="1"/>
</dbReference>
<dbReference type="Proteomes" id="UP001165289">
    <property type="component" value="Unassembled WGS sequence"/>
</dbReference>